<dbReference type="PANTHER" id="PTHR37829">
    <property type="entry name" value="PHAGE-LIKE ELEMENT PBSX PROTEIN XKDT"/>
    <property type="match status" value="1"/>
</dbReference>
<feature type="domain" description="Baseplate J-like central" evidence="2">
    <location>
        <begin position="210"/>
        <end position="271"/>
    </location>
</feature>
<dbReference type="InterPro" id="IPR006949">
    <property type="entry name" value="Barrel_Baseplate_J-like"/>
</dbReference>
<feature type="domain" description="Baseplate protein J-like barrel" evidence="1">
    <location>
        <begin position="110"/>
        <end position="177"/>
    </location>
</feature>
<evidence type="ECO:0000259" key="1">
    <source>
        <dbReference type="Pfam" id="PF04865"/>
    </source>
</evidence>
<organism evidence="3 4">
    <name type="scientific">Burkholderia glumae</name>
    <name type="common">Pseudomonas glumae</name>
    <dbReference type="NCBI Taxonomy" id="337"/>
    <lineage>
        <taxon>Bacteria</taxon>
        <taxon>Pseudomonadati</taxon>
        <taxon>Pseudomonadota</taxon>
        <taxon>Betaproteobacteria</taxon>
        <taxon>Burkholderiales</taxon>
        <taxon>Burkholderiaceae</taxon>
        <taxon>Burkholderia</taxon>
    </lineage>
</organism>
<dbReference type="InterPro" id="IPR058531">
    <property type="entry name" value="Baseplate_J_M"/>
</dbReference>
<evidence type="ECO:0000313" key="3">
    <source>
        <dbReference type="EMBL" id="QPQ91123.1"/>
    </source>
</evidence>
<protein>
    <submittedName>
        <fullName evidence="3">Baseplate J/gp47 family protein</fullName>
    </submittedName>
</protein>
<sequence length="373" mass="39847">MSTSVQVVIPTIAELKDNAARELQQGLTDAAIAQGDALSATDIALARSNIEVQAFVQGVGIHGAYRYLCDFIARQAIPTKAVDEFLDDWLVAYGLPRKDAIVAQGVAVGSGVVGAKLAASSVLRADNDLTFTVLEDVSVAADTTIKPKLACDTPGRAGNLAADTLLELVATVPGVDATFKIGPAGLSGGTDRETDQEAIYRLSQRLANPPRGSAPGDYERWALSVPGITRAWGIRNPSGPTSAGVVIMADNNEPYGLPTEVQRQAVYDYIRDPKRGPPDELFVLIPDPLFVDIVLQITPDTTATRDAIKLELKDLFFREAVPHGRIPHTHLREAVSTAPGEFDHSFVQPVLTEGGFLVAGTFQILVLRSVAFR</sequence>
<reference evidence="3 4" key="1">
    <citation type="submission" date="2020-12" db="EMBL/GenBank/DDBJ databases">
        <title>FDA dAtabase for Regulatory Grade micrObial Sequences (FDA-ARGOS): Supporting development and validation of Infectious Disease Dx tests.</title>
        <authorList>
            <person name="Minogue T."/>
            <person name="Wolcott M."/>
            <person name="Wasieloski L."/>
            <person name="Aguilar W."/>
            <person name="Moore D."/>
            <person name="Jaissle J."/>
            <person name="Tallon L."/>
            <person name="Sadzewicz L."/>
            <person name="Zhao X."/>
            <person name="Boylan J."/>
            <person name="Ott S."/>
            <person name="Bowen H."/>
            <person name="Vavikolanu K."/>
            <person name="Mehta A."/>
            <person name="Aluvathingal J."/>
            <person name="Nadendla S."/>
            <person name="Yan Y."/>
            <person name="Sichtig H."/>
        </authorList>
    </citation>
    <scope>NUCLEOTIDE SEQUENCE [LARGE SCALE GENOMIC DNA]</scope>
    <source>
        <strain evidence="3 4">FDAARGOS_949</strain>
    </source>
</reference>
<gene>
    <name evidence="3" type="ORF">I6H06_05225</name>
</gene>
<evidence type="ECO:0000313" key="4">
    <source>
        <dbReference type="Proteomes" id="UP000594892"/>
    </source>
</evidence>
<accession>A0AAP9XYL4</accession>
<dbReference type="RefSeq" id="WP_017432231.1">
    <property type="nucleotide sequence ID" value="NZ_CP065600.1"/>
</dbReference>
<dbReference type="Pfam" id="PF26078">
    <property type="entry name" value="Baseplate_J_M"/>
    <property type="match status" value="1"/>
</dbReference>
<dbReference type="GeneID" id="45693792"/>
<dbReference type="Proteomes" id="UP000594892">
    <property type="component" value="Chromosome 1"/>
</dbReference>
<dbReference type="PANTHER" id="PTHR37829:SF3">
    <property type="entry name" value="PROTEIN JAYE-RELATED"/>
    <property type="match status" value="1"/>
</dbReference>
<evidence type="ECO:0000259" key="2">
    <source>
        <dbReference type="Pfam" id="PF26078"/>
    </source>
</evidence>
<proteinExistence type="predicted"/>
<dbReference type="InterPro" id="IPR052399">
    <property type="entry name" value="Phage_Baseplate_Assmbl_Protein"/>
</dbReference>
<dbReference type="EMBL" id="CP065600">
    <property type="protein sequence ID" value="QPQ91123.1"/>
    <property type="molecule type" value="Genomic_DNA"/>
</dbReference>
<dbReference type="Pfam" id="PF04865">
    <property type="entry name" value="Baseplate_J"/>
    <property type="match status" value="1"/>
</dbReference>
<dbReference type="AlphaFoldDB" id="A0AAP9XYL4"/>
<name>A0AAP9XYL4_BURGL</name>